<sequence>MFARYIITSSLAALLLNPSGVMAVDLGTLHCVGNSTCKTVECPTTLGPVFDYCNHYCHFAATLLVDCCRTQDISTSSDMYCTEANA</sequence>
<dbReference type="Proteomes" id="UP001285354">
    <property type="component" value="Unassembled WGS sequence"/>
</dbReference>
<accession>A0AAD9T5S1</accession>
<comment type="caution">
    <text evidence="2">The sequence shown here is derived from an EMBL/GenBank/DDBJ whole genome shotgun (WGS) entry which is preliminary data.</text>
</comment>
<evidence type="ECO:0000313" key="2">
    <source>
        <dbReference type="EMBL" id="KAK2629532.1"/>
    </source>
</evidence>
<evidence type="ECO:0000313" key="3">
    <source>
        <dbReference type="Proteomes" id="UP001285354"/>
    </source>
</evidence>
<keyword evidence="3" id="KW-1185">Reference proteome</keyword>
<proteinExistence type="predicted"/>
<evidence type="ECO:0000256" key="1">
    <source>
        <dbReference type="SAM" id="SignalP"/>
    </source>
</evidence>
<feature type="chain" id="PRO_5042026309" evidence="1">
    <location>
        <begin position="24"/>
        <end position="86"/>
    </location>
</feature>
<organism evidence="2 3">
    <name type="scientific">Diplocarpon rosae</name>
    <dbReference type="NCBI Taxonomy" id="946125"/>
    <lineage>
        <taxon>Eukaryota</taxon>
        <taxon>Fungi</taxon>
        <taxon>Dikarya</taxon>
        <taxon>Ascomycota</taxon>
        <taxon>Pezizomycotina</taxon>
        <taxon>Leotiomycetes</taxon>
        <taxon>Helotiales</taxon>
        <taxon>Drepanopezizaceae</taxon>
        <taxon>Diplocarpon</taxon>
    </lineage>
</organism>
<reference evidence="2" key="1">
    <citation type="submission" date="2023-06" db="EMBL/GenBank/DDBJ databases">
        <title>Draft genome of Marssonina rosae.</title>
        <authorList>
            <person name="Cheng Q."/>
        </authorList>
    </citation>
    <scope>NUCLEOTIDE SEQUENCE</scope>
    <source>
        <strain evidence="2">R4</strain>
    </source>
</reference>
<name>A0AAD9T5S1_9HELO</name>
<dbReference type="AlphaFoldDB" id="A0AAD9T5S1"/>
<dbReference type="EMBL" id="JAUBYV010000001">
    <property type="protein sequence ID" value="KAK2629532.1"/>
    <property type="molecule type" value="Genomic_DNA"/>
</dbReference>
<keyword evidence="1" id="KW-0732">Signal</keyword>
<protein>
    <submittedName>
        <fullName evidence="2">Uncharacterized protein</fullName>
    </submittedName>
</protein>
<gene>
    <name evidence="2" type="ORF">QTJ16_000352</name>
</gene>
<feature type="signal peptide" evidence="1">
    <location>
        <begin position="1"/>
        <end position="23"/>
    </location>
</feature>